<evidence type="ECO:0000313" key="2">
    <source>
        <dbReference type="Proteomes" id="UP000639338"/>
    </source>
</evidence>
<comment type="caution">
    <text evidence="1">The sequence shown here is derived from an EMBL/GenBank/DDBJ whole genome shotgun (WGS) entry which is preliminary data.</text>
</comment>
<dbReference type="Proteomes" id="UP000639338">
    <property type="component" value="Unassembled WGS sequence"/>
</dbReference>
<proteinExistence type="predicted"/>
<accession>A0A834XJV6</accession>
<keyword evidence="2" id="KW-1185">Reference proteome</keyword>
<protein>
    <submittedName>
        <fullName evidence="1">Uncharacterized protein</fullName>
    </submittedName>
</protein>
<name>A0A834XJV6_APHGI</name>
<gene>
    <name evidence="1" type="ORF">HCN44_003053</name>
</gene>
<dbReference type="EMBL" id="JACMRX010000006">
    <property type="protein sequence ID" value="KAF7987291.1"/>
    <property type="molecule type" value="Genomic_DNA"/>
</dbReference>
<sequence>MNFNNAKNNDENDISSLNWIKTSSSNECICARPKGYIYCNGCLHHTIGRVKTRCNVHKNVVYISDFERCPECKAWAFMMDEAKIKL</sequence>
<organism evidence="1 2">
    <name type="scientific">Aphidius gifuensis</name>
    <name type="common">Parasitoid wasp</name>
    <dbReference type="NCBI Taxonomy" id="684658"/>
    <lineage>
        <taxon>Eukaryota</taxon>
        <taxon>Metazoa</taxon>
        <taxon>Ecdysozoa</taxon>
        <taxon>Arthropoda</taxon>
        <taxon>Hexapoda</taxon>
        <taxon>Insecta</taxon>
        <taxon>Pterygota</taxon>
        <taxon>Neoptera</taxon>
        <taxon>Endopterygota</taxon>
        <taxon>Hymenoptera</taxon>
        <taxon>Apocrita</taxon>
        <taxon>Ichneumonoidea</taxon>
        <taxon>Braconidae</taxon>
        <taxon>Aphidiinae</taxon>
        <taxon>Aphidius</taxon>
    </lineage>
</organism>
<dbReference type="AlphaFoldDB" id="A0A834XJV6"/>
<reference evidence="1 2" key="1">
    <citation type="submission" date="2020-08" db="EMBL/GenBank/DDBJ databases">
        <title>Aphidius gifuensis genome sequencing and assembly.</title>
        <authorList>
            <person name="Du Z."/>
        </authorList>
    </citation>
    <scope>NUCLEOTIDE SEQUENCE [LARGE SCALE GENOMIC DNA]</scope>
    <source>
        <strain evidence="1">YNYX2018</strain>
        <tissue evidence="1">Adults</tissue>
    </source>
</reference>
<evidence type="ECO:0000313" key="1">
    <source>
        <dbReference type="EMBL" id="KAF7987291.1"/>
    </source>
</evidence>
<dbReference type="OrthoDB" id="6365737at2759"/>